<dbReference type="InterPro" id="IPR044505">
    <property type="entry name" value="GlgX_Isoamylase_N_E_set"/>
</dbReference>
<dbReference type="Pfam" id="PF02922">
    <property type="entry name" value="CBM_48"/>
    <property type="match status" value="1"/>
</dbReference>
<reference evidence="5 6" key="1">
    <citation type="submission" date="2018-05" db="EMBL/GenBank/DDBJ databases">
        <title>complete genome sequence of Aquabacterium olei NBRC 110486.</title>
        <authorList>
            <person name="Tang B."/>
            <person name="Chang J."/>
            <person name="Zhang L."/>
            <person name="Yang H."/>
        </authorList>
    </citation>
    <scope>NUCLEOTIDE SEQUENCE [LARGE SCALE GENOMIC DNA]</scope>
    <source>
        <strain evidence="5 6">NBRC 110486</strain>
    </source>
</reference>
<dbReference type="Gene3D" id="2.60.40.1180">
    <property type="entry name" value="Golgi alpha-mannosidase II"/>
    <property type="match status" value="1"/>
</dbReference>
<dbReference type="InterPro" id="IPR013783">
    <property type="entry name" value="Ig-like_fold"/>
</dbReference>
<dbReference type="InterPro" id="IPR013780">
    <property type="entry name" value="Glyco_hydro_b"/>
</dbReference>
<sequence length="709" mass="79160">MSGGTLRVGRPWPLGATWDGNGINFALFSSAAERVDLCVFDAPEDATARITWPLAHRTGHIWHGYLPEAGPGTLYGWRVHGPYAPEQGSRNNAAKLLIDPYARVLRGALPWSQAHYAYDLEDDDGDLSFNNEDSAGVMPKCEVIDEAYDWEGDTLLHTPWRDTVICELHVKGYTQRHPDVPPALRGTYAGLATEPVIAHLKSLGVTAVELLPVHAFVDDHRLTAMGKRNFWGYNTLGFFAPEMRYSATGEVNEFKDMVKRLHRAGIEVLLDVVYNHTAEGNHLGPTLSLRGIDNAAYYRLAHDRRYHVDFTGTGNTLDTHHPMALRLVMDSLRYWVTQMHVDGFRFDLATALARGGGTADYDIRSSFFAAVAQDPVLSQVKLIAEPWDLGHGGYRVGGFPTGWAEWNGRYRDDVRAYWRGDEGALPAFARRLSGSADLYQHDGRRPVDSINLVTVHDGFTLRDLVSYNEKHNEDNGEGNRDGESHNLSWNCGVEGETHDEAVLALRARQQRNFLATLFLSHGTPLLLGGDELGRTQQGNNNAYCQDNELSWVDWTEARHHPLKAFVARLAALRRSLPALRRTDFLTGLPGPDGRKDLTWFNSAGLEMSADEWHNPAARSACAIWCGQQTDERDAQGRPQPCESVLMIVNAYHDRLRFALPAYRSDAWTVVLDTAAPEGEPPRREWHAGERYPVAGRSLVLMTQSHSETA</sequence>
<dbReference type="AlphaFoldDB" id="A0A2U8FT50"/>
<proteinExistence type="inferred from homology"/>
<protein>
    <submittedName>
        <fullName evidence="5">Glycogen debranching enzyme GlgX</fullName>
    </submittedName>
</protein>
<dbReference type="NCBIfam" id="TIGR02100">
    <property type="entry name" value="glgX_debranch"/>
    <property type="match status" value="1"/>
</dbReference>
<dbReference type="Gene3D" id="2.60.40.10">
    <property type="entry name" value="Immunoglobulins"/>
    <property type="match status" value="1"/>
</dbReference>
<feature type="domain" description="Glycosyl hydrolase family 13 catalytic" evidence="4">
    <location>
        <begin position="167"/>
        <end position="573"/>
    </location>
</feature>
<dbReference type="SUPFAM" id="SSF81296">
    <property type="entry name" value="E set domains"/>
    <property type="match status" value="1"/>
</dbReference>
<dbReference type="InterPro" id="IPR006047">
    <property type="entry name" value="GH13_cat_dom"/>
</dbReference>
<evidence type="ECO:0000256" key="3">
    <source>
        <dbReference type="ARBA" id="ARBA00023295"/>
    </source>
</evidence>
<dbReference type="Proteomes" id="UP000244892">
    <property type="component" value="Chromosome"/>
</dbReference>
<dbReference type="SUPFAM" id="SSF51011">
    <property type="entry name" value="Glycosyl hydrolase domain"/>
    <property type="match status" value="1"/>
</dbReference>
<name>A0A2U8FT50_9BURK</name>
<dbReference type="Pfam" id="PF00128">
    <property type="entry name" value="Alpha-amylase"/>
    <property type="match status" value="1"/>
</dbReference>
<dbReference type="OrthoDB" id="9800174at2"/>
<dbReference type="SMART" id="SM00642">
    <property type="entry name" value="Aamy"/>
    <property type="match status" value="1"/>
</dbReference>
<dbReference type="EMBL" id="CP029210">
    <property type="protein sequence ID" value="AWI53584.1"/>
    <property type="molecule type" value="Genomic_DNA"/>
</dbReference>
<evidence type="ECO:0000256" key="2">
    <source>
        <dbReference type="ARBA" id="ARBA00022801"/>
    </source>
</evidence>
<dbReference type="CDD" id="cd02856">
    <property type="entry name" value="E_set_GDE_Isoamylase_N"/>
    <property type="match status" value="1"/>
</dbReference>
<dbReference type="InterPro" id="IPR004193">
    <property type="entry name" value="Glyco_hydro_13_N"/>
</dbReference>
<evidence type="ECO:0000313" key="5">
    <source>
        <dbReference type="EMBL" id="AWI53584.1"/>
    </source>
</evidence>
<organism evidence="5 6">
    <name type="scientific">Aquabacterium olei</name>
    <dbReference type="NCBI Taxonomy" id="1296669"/>
    <lineage>
        <taxon>Bacteria</taxon>
        <taxon>Pseudomonadati</taxon>
        <taxon>Pseudomonadota</taxon>
        <taxon>Betaproteobacteria</taxon>
        <taxon>Burkholderiales</taxon>
        <taxon>Aquabacterium</taxon>
    </lineage>
</organism>
<dbReference type="RefSeq" id="WP_109036584.1">
    <property type="nucleotide sequence ID" value="NZ_CP029210.1"/>
</dbReference>
<keyword evidence="2" id="KW-0378">Hydrolase</keyword>
<evidence type="ECO:0000259" key="4">
    <source>
        <dbReference type="SMART" id="SM00642"/>
    </source>
</evidence>
<keyword evidence="3" id="KW-0326">Glycosidase</keyword>
<dbReference type="KEGG" id="aon:DEH84_09175"/>
<comment type="similarity">
    <text evidence="1">Belongs to the glycosyl hydrolase 13 family.</text>
</comment>
<dbReference type="GO" id="GO:0005980">
    <property type="term" value="P:glycogen catabolic process"/>
    <property type="evidence" value="ECO:0007669"/>
    <property type="project" value="InterPro"/>
</dbReference>
<dbReference type="Gene3D" id="3.20.20.80">
    <property type="entry name" value="Glycosidases"/>
    <property type="match status" value="1"/>
</dbReference>
<gene>
    <name evidence="5" type="primary">glgX</name>
    <name evidence="5" type="ORF">DEH84_09175</name>
</gene>
<dbReference type="InterPro" id="IPR017853">
    <property type="entry name" value="GH"/>
</dbReference>
<dbReference type="InterPro" id="IPR014756">
    <property type="entry name" value="Ig_E-set"/>
</dbReference>
<evidence type="ECO:0000256" key="1">
    <source>
        <dbReference type="ARBA" id="ARBA00008061"/>
    </source>
</evidence>
<dbReference type="GO" id="GO:0004135">
    <property type="term" value="F:amylo-alpha-1,6-glucosidase activity"/>
    <property type="evidence" value="ECO:0007669"/>
    <property type="project" value="InterPro"/>
</dbReference>
<evidence type="ECO:0000313" key="6">
    <source>
        <dbReference type="Proteomes" id="UP000244892"/>
    </source>
</evidence>
<dbReference type="SUPFAM" id="SSF51445">
    <property type="entry name" value="(Trans)glycosidases"/>
    <property type="match status" value="1"/>
</dbReference>
<dbReference type="PANTHER" id="PTHR43002">
    <property type="entry name" value="GLYCOGEN DEBRANCHING ENZYME"/>
    <property type="match status" value="1"/>
</dbReference>
<dbReference type="InterPro" id="IPR011837">
    <property type="entry name" value="Glycogen_debranch_GlgX"/>
</dbReference>
<keyword evidence="6" id="KW-1185">Reference proteome</keyword>
<accession>A0A2U8FT50</accession>
<dbReference type="CDD" id="cd11326">
    <property type="entry name" value="AmyAc_Glg_debranch"/>
    <property type="match status" value="1"/>
</dbReference>